<protein>
    <recommendedName>
        <fullName evidence="3">SUKH-4 immunity protein</fullName>
    </recommendedName>
</protein>
<proteinExistence type="predicted"/>
<sequence>MTVRLTREQLAEAYGEENLLTIPADRLPDLLIHQPTRDFLTSVGLPNSTAGGLVDVDEAFAAGLPPMSEHEYFGSGEHGGWELPAMCADFLLLGDWNSAVLGVVGLNPRTGAVYVVSEMEYEDEAALLNSDITCLAYFLYILDRAHQPDFDPARFLPPGAVRADREELLSERIRHVLRQADPAALEGGDGIWEGVLADMDML</sequence>
<dbReference type="KEGG" id="tcu:Tcur_0784"/>
<dbReference type="OrthoDB" id="4108903at2"/>
<organism evidence="1 2">
    <name type="scientific">Thermomonospora curvata (strain ATCC 19995 / DSM 43183 / JCM 3096 / KCTC 9072 / NBRC 15933 / NCIMB 10081 / Henssen B9)</name>
    <dbReference type="NCBI Taxonomy" id="471852"/>
    <lineage>
        <taxon>Bacteria</taxon>
        <taxon>Bacillati</taxon>
        <taxon>Actinomycetota</taxon>
        <taxon>Actinomycetes</taxon>
        <taxon>Streptosporangiales</taxon>
        <taxon>Thermomonosporaceae</taxon>
        <taxon>Thermomonospora</taxon>
    </lineage>
</organism>
<dbReference type="Proteomes" id="UP000001918">
    <property type="component" value="Chromosome"/>
</dbReference>
<dbReference type="AlphaFoldDB" id="D1A5L5"/>
<dbReference type="EMBL" id="CP001738">
    <property type="protein sequence ID" value="ACY96375.1"/>
    <property type="molecule type" value="Genomic_DNA"/>
</dbReference>
<name>D1A5L5_THECD</name>
<dbReference type="HOGENOM" id="CLU_1354060_0_0_11"/>
<evidence type="ECO:0000313" key="2">
    <source>
        <dbReference type="Proteomes" id="UP000001918"/>
    </source>
</evidence>
<dbReference type="Pfam" id="PF14435">
    <property type="entry name" value="SUKH-4"/>
    <property type="match status" value="1"/>
</dbReference>
<evidence type="ECO:0008006" key="3">
    <source>
        <dbReference type="Google" id="ProtNLM"/>
    </source>
</evidence>
<reference evidence="1 2" key="1">
    <citation type="journal article" date="2011" name="Stand. Genomic Sci.">
        <title>Complete genome sequence of Thermomonospora curvata type strain (B9).</title>
        <authorList>
            <person name="Chertkov O."/>
            <person name="Sikorski J."/>
            <person name="Nolan M."/>
            <person name="Lapidus A."/>
            <person name="Lucas S."/>
            <person name="Del Rio T.G."/>
            <person name="Tice H."/>
            <person name="Cheng J.F."/>
            <person name="Goodwin L."/>
            <person name="Pitluck S."/>
            <person name="Liolios K."/>
            <person name="Ivanova N."/>
            <person name="Mavromatis K."/>
            <person name="Mikhailova N."/>
            <person name="Ovchinnikova G."/>
            <person name="Pati A."/>
            <person name="Chen A."/>
            <person name="Palaniappan K."/>
            <person name="Djao O.D."/>
            <person name="Land M."/>
            <person name="Hauser L."/>
            <person name="Chang Y.J."/>
            <person name="Jeffries C.D."/>
            <person name="Brettin T."/>
            <person name="Han C."/>
            <person name="Detter J.C."/>
            <person name="Rohde M."/>
            <person name="Goker M."/>
            <person name="Woyke T."/>
            <person name="Bristow J."/>
            <person name="Eisen J.A."/>
            <person name="Markowitz V."/>
            <person name="Hugenholtz P."/>
            <person name="Klenk H.P."/>
            <person name="Kyrpides N.C."/>
        </authorList>
    </citation>
    <scope>NUCLEOTIDE SEQUENCE [LARGE SCALE GENOMIC DNA]</scope>
    <source>
        <strain evidence="2">ATCC 19995 / DSM 43183 / JCM 3096 / KCTC 9072 / NBRC 15933 / NCIMB 10081 / Henssen B9</strain>
    </source>
</reference>
<keyword evidence="2" id="KW-1185">Reference proteome</keyword>
<accession>D1A5L5</accession>
<dbReference type="InterPro" id="IPR025851">
    <property type="entry name" value="SUKH-4"/>
</dbReference>
<dbReference type="STRING" id="471852.Tcur_0784"/>
<gene>
    <name evidence="1" type="ordered locus">Tcur_0784</name>
</gene>
<evidence type="ECO:0000313" key="1">
    <source>
        <dbReference type="EMBL" id="ACY96375.1"/>
    </source>
</evidence>
<dbReference type="RefSeq" id="WP_012851159.1">
    <property type="nucleotide sequence ID" value="NC_013510.1"/>
</dbReference>